<feature type="chain" id="PRO_5046627569" description="Lipoprotein" evidence="1">
    <location>
        <begin position="21"/>
        <end position="176"/>
    </location>
</feature>
<name>A0ABT8SLI0_9CAUL</name>
<evidence type="ECO:0000256" key="1">
    <source>
        <dbReference type="SAM" id="SignalP"/>
    </source>
</evidence>
<proteinExistence type="predicted"/>
<evidence type="ECO:0008006" key="4">
    <source>
        <dbReference type="Google" id="ProtNLM"/>
    </source>
</evidence>
<sequence>MRIVSSLVLAAALLTGCATTPSPERPPSEYRPQHTGAASEIVFVDYRRGEFADDQLIITVTDARGTRRITERDFRPLNEVVNETGYFPTASEGSVRVRAELRRGGRLISQAELQLEARRDWFWGVGIDVSPNLNRPPPCIGCMGEAAAPIVGYDGPEELRFRLTFSGNSISAPGVY</sequence>
<gene>
    <name evidence="2" type="ORF">Q0812_07860</name>
</gene>
<protein>
    <recommendedName>
        <fullName evidence="4">Lipoprotein</fullName>
    </recommendedName>
</protein>
<feature type="signal peptide" evidence="1">
    <location>
        <begin position="1"/>
        <end position="20"/>
    </location>
</feature>
<keyword evidence="1" id="KW-0732">Signal</keyword>
<dbReference type="EMBL" id="JAUKTR010000003">
    <property type="protein sequence ID" value="MDO1559341.1"/>
    <property type="molecule type" value="Genomic_DNA"/>
</dbReference>
<dbReference type="PROSITE" id="PS51257">
    <property type="entry name" value="PROKAR_LIPOPROTEIN"/>
    <property type="match status" value="1"/>
</dbReference>
<reference evidence="2" key="1">
    <citation type="submission" date="2023-07" db="EMBL/GenBank/DDBJ databases">
        <title>Brevundimonas soil sp. nov., isolated from the soil of chemical plant.</title>
        <authorList>
            <person name="Wu N."/>
        </authorList>
    </citation>
    <scope>NUCLEOTIDE SEQUENCE</scope>
    <source>
        <strain evidence="2">XZ-24</strain>
    </source>
</reference>
<dbReference type="Proteomes" id="UP001169063">
    <property type="component" value="Unassembled WGS sequence"/>
</dbReference>
<dbReference type="RefSeq" id="WP_302109775.1">
    <property type="nucleotide sequence ID" value="NZ_JAUKTR010000003.1"/>
</dbReference>
<organism evidence="2 3">
    <name type="scientific">Peiella sedimenti</name>
    <dbReference type="NCBI Taxonomy" id="3061083"/>
    <lineage>
        <taxon>Bacteria</taxon>
        <taxon>Pseudomonadati</taxon>
        <taxon>Pseudomonadota</taxon>
        <taxon>Alphaproteobacteria</taxon>
        <taxon>Caulobacterales</taxon>
        <taxon>Caulobacteraceae</taxon>
        <taxon>Peiella</taxon>
    </lineage>
</organism>
<keyword evidence="3" id="KW-1185">Reference proteome</keyword>
<evidence type="ECO:0000313" key="2">
    <source>
        <dbReference type="EMBL" id="MDO1559341.1"/>
    </source>
</evidence>
<evidence type="ECO:0000313" key="3">
    <source>
        <dbReference type="Proteomes" id="UP001169063"/>
    </source>
</evidence>
<comment type="caution">
    <text evidence="2">The sequence shown here is derived from an EMBL/GenBank/DDBJ whole genome shotgun (WGS) entry which is preliminary data.</text>
</comment>
<accession>A0ABT8SLI0</accession>